<dbReference type="RefSeq" id="XP_005782972.1">
    <property type="nucleotide sequence ID" value="XM_005782915.1"/>
</dbReference>
<dbReference type="InterPro" id="IPR011050">
    <property type="entry name" value="Pectin_lyase_fold/virulence"/>
</dbReference>
<reference evidence="4" key="2">
    <citation type="submission" date="2024-10" db="UniProtKB">
        <authorList>
            <consortium name="EnsemblProtists"/>
        </authorList>
    </citation>
    <scope>IDENTIFICATION</scope>
</reference>
<dbReference type="HOGENOM" id="CLU_343401_0_0_1"/>
<keyword evidence="5" id="KW-1185">Reference proteome</keyword>
<keyword evidence="1" id="KW-0677">Repeat</keyword>
<evidence type="ECO:0008006" key="6">
    <source>
        <dbReference type="Google" id="ProtNLM"/>
    </source>
</evidence>
<keyword evidence="3" id="KW-0472">Membrane</keyword>
<evidence type="ECO:0000256" key="1">
    <source>
        <dbReference type="ARBA" id="ARBA00022737"/>
    </source>
</evidence>
<protein>
    <recommendedName>
        <fullName evidence="6">Right handed beta helix domain-containing protein</fullName>
    </recommendedName>
</protein>
<sequence length="825" mass="85619">MLLCSACPTGWTNECGACLVEAPSCPWLMWTVAACGADTPFGAYCHSAGNTSVCGTRHDLDNCGLLGHDDVYLRLECEDAGKAAVPVEFASGLSLERAVEPEAAEHHFEVDAPTVSELEAAELGIVVGILAAVVLLTLCFCVMCLCRGGGGQRQTDLPTTAKLQAEPSYTASREFRKAEAMAHVQQARVRAREAAACESGDGPSSSAPRPRVVCLAAPAVDPCTGAVLKSSLVGRFVDVTLRSSGGSSGEGAAGGAAPRDENPVGAAREWLSGKMIKALRRDAEHFGGESSAALASERLASFGETTGAVKNGDVSHADSTANSVGVTCGGGAAPVWCAEPLPLTELCVSEDPIKASGSTSNETVCTTATAHSKVEIGIGKTYPTTSMKLNIGAYAELAPLFDETSGATKIGDPSLEESFTTATALSEVDVASLLFLHPCAAVLALLLAAFLELLLRGQVKKKRVERSSHAADVSGTPAASLQPVNVSSPCSLTDGGSCAASPNYPNSYGINEECTISGVPPYELETVAFDVEGDYYSYYDYDYNGDPTDDCRYDYLTVNGTKYCGTSGPSGAVAEDGVIEWRSDGYEVSYGINEECTISGVPPVGLETVAFEVEGDPWPYYDYDGNGDPTDDCRYDYLTVNGTKYCGTSGPPNGAVAEDGVIEWRSDGSVVGSGWKARPCEDQLRNLIEDAIANVSIYLPPGADFKLDSHISCASTIKVTVASSGEGATLDGQGETGLFKLRGGCSLTLRGLTLVNGRAWGGGVVFANGAGDVEIIDSTITNCRTDEAGGVVYAFENSGAVSIIGSTVSGCSAGNVRRVELAASL</sequence>
<dbReference type="PANTHER" id="PTHR24251">
    <property type="entry name" value="OVOCHYMASE-RELATED"/>
    <property type="match status" value="1"/>
</dbReference>
<feature type="transmembrane region" description="Helical" evidence="3">
    <location>
        <begin position="433"/>
        <end position="455"/>
    </location>
</feature>
<dbReference type="Proteomes" id="UP000013827">
    <property type="component" value="Unassembled WGS sequence"/>
</dbReference>
<dbReference type="AlphaFoldDB" id="A0A0D3K458"/>
<accession>A0A0D3K458</accession>
<proteinExistence type="predicted"/>
<feature type="transmembrane region" description="Helical" evidence="3">
    <location>
        <begin position="123"/>
        <end position="146"/>
    </location>
</feature>
<evidence type="ECO:0000256" key="2">
    <source>
        <dbReference type="SAM" id="MobiDB-lite"/>
    </source>
</evidence>
<feature type="region of interest" description="Disordered" evidence="2">
    <location>
        <begin position="244"/>
        <end position="264"/>
    </location>
</feature>
<name>A0A0D3K458_EMIH1</name>
<evidence type="ECO:0000256" key="3">
    <source>
        <dbReference type="SAM" id="Phobius"/>
    </source>
</evidence>
<dbReference type="KEGG" id="ehx:EMIHUDRAFT_456531"/>
<keyword evidence="3" id="KW-1133">Transmembrane helix</keyword>
<keyword evidence="3" id="KW-0812">Transmembrane</keyword>
<dbReference type="PaxDb" id="2903-EOD30543"/>
<evidence type="ECO:0000313" key="5">
    <source>
        <dbReference type="Proteomes" id="UP000013827"/>
    </source>
</evidence>
<reference evidence="5" key="1">
    <citation type="journal article" date="2013" name="Nature">
        <title>Pan genome of the phytoplankton Emiliania underpins its global distribution.</title>
        <authorList>
            <person name="Read B.A."/>
            <person name="Kegel J."/>
            <person name="Klute M.J."/>
            <person name="Kuo A."/>
            <person name="Lefebvre S.C."/>
            <person name="Maumus F."/>
            <person name="Mayer C."/>
            <person name="Miller J."/>
            <person name="Monier A."/>
            <person name="Salamov A."/>
            <person name="Young J."/>
            <person name="Aguilar M."/>
            <person name="Claverie J.M."/>
            <person name="Frickenhaus S."/>
            <person name="Gonzalez K."/>
            <person name="Herman E.K."/>
            <person name="Lin Y.C."/>
            <person name="Napier J."/>
            <person name="Ogata H."/>
            <person name="Sarno A.F."/>
            <person name="Shmutz J."/>
            <person name="Schroeder D."/>
            <person name="de Vargas C."/>
            <person name="Verret F."/>
            <person name="von Dassow P."/>
            <person name="Valentin K."/>
            <person name="Van de Peer Y."/>
            <person name="Wheeler G."/>
            <person name="Dacks J.B."/>
            <person name="Delwiche C.F."/>
            <person name="Dyhrman S.T."/>
            <person name="Glockner G."/>
            <person name="John U."/>
            <person name="Richards T."/>
            <person name="Worden A.Z."/>
            <person name="Zhang X."/>
            <person name="Grigoriev I.V."/>
            <person name="Allen A.E."/>
            <person name="Bidle K."/>
            <person name="Borodovsky M."/>
            <person name="Bowler C."/>
            <person name="Brownlee C."/>
            <person name="Cock J.M."/>
            <person name="Elias M."/>
            <person name="Gladyshev V.N."/>
            <person name="Groth M."/>
            <person name="Guda C."/>
            <person name="Hadaegh A."/>
            <person name="Iglesias-Rodriguez M.D."/>
            <person name="Jenkins J."/>
            <person name="Jones B.M."/>
            <person name="Lawson T."/>
            <person name="Leese F."/>
            <person name="Lindquist E."/>
            <person name="Lobanov A."/>
            <person name="Lomsadze A."/>
            <person name="Malik S.B."/>
            <person name="Marsh M.E."/>
            <person name="Mackinder L."/>
            <person name="Mock T."/>
            <person name="Mueller-Roeber B."/>
            <person name="Pagarete A."/>
            <person name="Parker M."/>
            <person name="Probert I."/>
            <person name="Quesneville H."/>
            <person name="Raines C."/>
            <person name="Rensing S.A."/>
            <person name="Riano-Pachon D.M."/>
            <person name="Richier S."/>
            <person name="Rokitta S."/>
            <person name="Shiraiwa Y."/>
            <person name="Soanes D.M."/>
            <person name="van der Giezen M."/>
            <person name="Wahlund T.M."/>
            <person name="Williams B."/>
            <person name="Wilson W."/>
            <person name="Wolfe G."/>
            <person name="Wurch L.L."/>
        </authorList>
    </citation>
    <scope>NUCLEOTIDE SEQUENCE</scope>
</reference>
<dbReference type="SUPFAM" id="SSF51126">
    <property type="entry name" value="Pectin lyase-like"/>
    <property type="match status" value="1"/>
</dbReference>
<dbReference type="EnsemblProtists" id="EOD30543">
    <property type="protein sequence ID" value="EOD30543"/>
    <property type="gene ID" value="EMIHUDRAFT_456531"/>
</dbReference>
<dbReference type="GeneID" id="17275816"/>
<organism evidence="4 5">
    <name type="scientific">Emiliania huxleyi (strain CCMP1516)</name>
    <dbReference type="NCBI Taxonomy" id="280463"/>
    <lineage>
        <taxon>Eukaryota</taxon>
        <taxon>Haptista</taxon>
        <taxon>Haptophyta</taxon>
        <taxon>Prymnesiophyceae</taxon>
        <taxon>Isochrysidales</taxon>
        <taxon>Noelaerhabdaceae</taxon>
        <taxon>Emiliania</taxon>
    </lineage>
</organism>
<evidence type="ECO:0000313" key="4">
    <source>
        <dbReference type="EnsemblProtists" id="EOD30543"/>
    </source>
</evidence>